<evidence type="ECO:0000313" key="2">
    <source>
        <dbReference type="EMBL" id="PRO71766.1"/>
    </source>
</evidence>
<dbReference type="Pfam" id="PF09838">
    <property type="entry name" value="DUF2065"/>
    <property type="match status" value="1"/>
</dbReference>
<sequence>MPNWFWAALAMVMIVEGIGPLLIPNRWRQYLRQVAESEAGQLRQIGGTLVVIGSVCLYFIVN</sequence>
<dbReference type="EMBL" id="PVNP01000198">
    <property type="protein sequence ID" value="PRO71766.1"/>
    <property type="molecule type" value="Genomic_DNA"/>
</dbReference>
<dbReference type="OrthoDB" id="9182237at2"/>
<dbReference type="PANTHER" id="PTHR38602:SF1">
    <property type="entry name" value="INNER MEMBRANE PROTEIN"/>
    <property type="match status" value="1"/>
</dbReference>
<feature type="transmembrane region" description="Helical" evidence="1">
    <location>
        <begin position="6"/>
        <end position="23"/>
    </location>
</feature>
<dbReference type="RefSeq" id="WP_105936152.1">
    <property type="nucleotide sequence ID" value="NZ_PVNP01000198.1"/>
</dbReference>
<gene>
    <name evidence="2" type="ORF">C6Y40_19930</name>
</gene>
<organism evidence="2 3">
    <name type="scientific">Alteromonas alba</name>
    <dbReference type="NCBI Taxonomy" id="2079529"/>
    <lineage>
        <taxon>Bacteria</taxon>
        <taxon>Pseudomonadati</taxon>
        <taxon>Pseudomonadota</taxon>
        <taxon>Gammaproteobacteria</taxon>
        <taxon>Alteromonadales</taxon>
        <taxon>Alteromonadaceae</taxon>
        <taxon>Alteromonas/Salinimonas group</taxon>
        <taxon>Alteromonas</taxon>
    </lineage>
</organism>
<keyword evidence="1" id="KW-0812">Transmembrane</keyword>
<reference evidence="3" key="1">
    <citation type="journal article" date="2020" name="Int. J. Syst. Evol. Microbiol.">
        <title>Alteromonas alba sp. nov., a marine bacterium isolated from the seawater of the West Pacific Ocean.</title>
        <authorList>
            <person name="Sun C."/>
            <person name="Wu Y.-H."/>
            <person name="Xamxidin M."/>
            <person name="Cheng H."/>
            <person name="Xu X.-W."/>
        </authorList>
    </citation>
    <scope>NUCLEOTIDE SEQUENCE [LARGE SCALE GENOMIC DNA]</scope>
    <source>
        <strain evidence="3">190</strain>
    </source>
</reference>
<feature type="transmembrane region" description="Helical" evidence="1">
    <location>
        <begin position="44"/>
        <end position="61"/>
    </location>
</feature>
<dbReference type="AlphaFoldDB" id="A0A2S9V5M6"/>
<keyword evidence="1" id="KW-0472">Membrane</keyword>
<evidence type="ECO:0000313" key="3">
    <source>
        <dbReference type="Proteomes" id="UP000238949"/>
    </source>
</evidence>
<name>A0A2S9V5M6_9ALTE</name>
<comment type="caution">
    <text evidence="2">The sequence shown here is derived from an EMBL/GenBank/DDBJ whole genome shotgun (WGS) entry which is preliminary data.</text>
</comment>
<keyword evidence="3" id="KW-1185">Reference proteome</keyword>
<dbReference type="Proteomes" id="UP000238949">
    <property type="component" value="Unassembled WGS sequence"/>
</dbReference>
<dbReference type="InterPro" id="IPR019201">
    <property type="entry name" value="DUF2065"/>
</dbReference>
<protein>
    <submittedName>
        <fullName evidence="2">DUF2065 domain-containing protein</fullName>
    </submittedName>
</protein>
<keyword evidence="1" id="KW-1133">Transmembrane helix</keyword>
<evidence type="ECO:0000256" key="1">
    <source>
        <dbReference type="SAM" id="Phobius"/>
    </source>
</evidence>
<proteinExistence type="predicted"/>
<accession>A0A2S9V5M6</accession>
<dbReference type="PANTHER" id="PTHR38602">
    <property type="entry name" value="INNER MEMBRANE PROTEIN-RELATED"/>
    <property type="match status" value="1"/>
</dbReference>